<dbReference type="EMBL" id="CAJPWZ010003320">
    <property type="protein sequence ID" value="CAG2257075.1"/>
    <property type="molecule type" value="Genomic_DNA"/>
</dbReference>
<evidence type="ECO:0000313" key="2">
    <source>
        <dbReference type="EMBL" id="CAG2257075.1"/>
    </source>
</evidence>
<evidence type="ECO:0000313" key="3">
    <source>
        <dbReference type="Proteomes" id="UP000683360"/>
    </source>
</evidence>
<accession>A0A8S3VRR6</accession>
<gene>
    <name evidence="2" type="ORF">MEDL_68366</name>
</gene>
<dbReference type="AlphaFoldDB" id="A0A8S3VRR6"/>
<sequence>MIAVDILADKLKDQKLEECAKTKGKSPITFIQPGEGFKLSKNAEAAIKGSAEPHSIRKKSDEVTHRTDGRRSYHDDILSRKETRRSSQDLQRSKLSPRKQTSQDICEDELSQISTACDNGNSVDPPTKRHCTDVTSKWQPKETEVWKPIPVIDKEHHFSPAFSDHLNCDIFTPPNLLHLGPLSASTYPGCYDNMYSPIGASWLEQTTFNKFNAFKNRSLSFEDEISVVTPQDQLHLYS</sequence>
<reference evidence="2" key="1">
    <citation type="submission" date="2021-03" db="EMBL/GenBank/DDBJ databases">
        <authorList>
            <person name="Bekaert M."/>
        </authorList>
    </citation>
    <scope>NUCLEOTIDE SEQUENCE</scope>
</reference>
<evidence type="ECO:0000256" key="1">
    <source>
        <dbReference type="SAM" id="MobiDB-lite"/>
    </source>
</evidence>
<name>A0A8S3VRR6_MYTED</name>
<dbReference type="OrthoDB" id="10026856at2759"/>
<protein>
    <submittedName>
        <fullName evidence="2">Uncharacterized protein</fullName>
    </submittedName>
</protein>
<feature type="compositionally biased region" description="Basic and acidic residues" evidence="1">
    <location>
        <begin position="54"/>
        <end position="87"/>
    </location>
</feature>
<feature type="region of interest" description="Disordered" evidence="1">
    <location>
        <begin position="46"/>
        <end position="105"/>
    </location>
</feature>
<feature type="compositionally biased region" description="Polar residues" evidence="1">
    <location>
        <begin position="88"/>
        <end position="104"/>
    </location>
</feature>
<dbReference type="Proteomes" id="UP000683360">
    <property type="component" value="Unassembled WGS sequence"/>
</dbReference>
<comment type="caution">
    <text evidence="2">The sequence shown here is derived from an EMBL/GenBank/DDBJ whole genome shotgun (WGS) entry which is preliminary data.</text>
</comment>
<keyword evidence="3" id="KW-1185">Reference proteome</keyword>
<organism evidence="2 3">
    <name type="scientific">Mytilus edulis</name>
    <name type="common">Blue mussel</name>
    <dbReference type="NCBI Taxonomy" id="6550"/>
    <lineage>
        <taxon>Eukaryota</taxon>
        <taxon>Metazoa</taxon>
        <taxon>Spiralia</taxon>
        <taxon>Lophotrochozoa</taxon>
        <taxon>Mollusca</taxon>
        <taxon>Bivalvia</taxon>
        <taxon>Autobranchia</taxon>
        <taxon>Pteriomorphia</taxon>
        <taxon>Mytilida</taxon>
        <taxon>Mytiloidea</taxon>
        <taxon>Mytilidae</taxon>
        <taxon>Mytilinae</taxon>
        <taxon>Mytilus</taxon>
    </lineage>
</organism>
<proteinExistence type="predicted"/>